<evidence type="ECO:0000313" key="4">
    <source>
        <dbReference type="EMBL" id="CAL6114768.1"/>
    </source>
</evidence>
<dbReference type="EMBL" id="CATOUU010000707">
    <property type="protein sequence ID" value="CAI9942797.1"/>
    <property type="molecule type" value="Genomic_DNA"/>
</dbReference>
<keyword evidence="5" id="KW-1185">Reference proteome</keyword>
<dbReference type="AlphaFoldDB" id="A0AA86PXD7"/>
<name>A0AA86PXD7_9EUKA</name>
<evidence type="ECO:0000313" key="5">
    <source>
        <dbReference type="Proteomes" id="UP001642409"/>
    </source>
</evidence>
<protein>
    <submittedName>
        <fullName evidence="3">Hypothetical_protein</fullName>
    </submittedName>
</protein>
<dbReference type="Proteomes" id="UP001642409">
    <property type="component" value="Unassembled WGS sequence"/>
</dbReference>
<dbReference type="EMBL" id="CATOUU010000395">
    <property type="protein sequence ID" value="CAI9928385.1"/>
    <property type="molecule type" value="Genomic_DNA"/>
</dbReference>
<comment type="caution">
    <text evidence="2">The sequence shown here is derived from an EMBL/GenBank/DDBJ whole genome shotgun (WGS) entry which is preliminary data.</text>
</comment>
<evidence type="ECO:0000313" key="2">
    <source>
        <dbReference type="EMBL" id="CAI9942797.1"/>
    </source>
</evidence>
<proteinExistence type="predicted"/>
<dbReference type="EMBL" id="CAXDID020000826">
    <property type="protein sequence ID" value="CAL6114768.1"/>
    <property type="molecule type" value="Genomic_DNA"/>
</dbReference>
<organism evidence="2">
    <name type="scientific">Hexamita inflata</name>
    <dbReference type="NCBI Taxonomy" id="28002"/>
    <lineage>
        <taxon>Eukaryota</taxon>
        <taxon>Metamonada</taxon>
        <taxon>Diplomonadida</taxon>
        <taxon>Hexamitidae</taxon>
        <taxon>Hexamitinae</taxon>
        <taxon>Hexamita</taxon>
    </lineage>
</organism>
<accession>A0AA86PXD7</accession>
<reference evidence="2" key="1">
    <citation type="submission" date="2023-06" db="EMBL/GenBank/DDBJ databases">
        <authorList>
            <person name="Kurt Z."/>
        </authorList>
    </citation>
    <scope>NUCLEOTIDE SEQUENCE</scope>
</reference>
<gene>
    <name evidence="1" type="ORF">HINF_LOCUS16030</name>
    <name evidence="2" type="ORF">HINF_LOCUS30442</name>
    <name evidence="3" type="ORF">HINF_LOCUS78033</name>
    <name evidence="4" type="ORF">HINF_LOCUS78271</name>
</gene>
<evidence type="ECO:0000313" key="1">
    <source>
        <dbReference type="EMBL" id="CAI9928385.1"/>
    </source>
</evidence>
<evidence type="ECO:0000313" key="3">
    <source>
        <dbReference type="EMBL" id="CAL6114530.1"/>
    </source>
</evidence>
<sequence length="117" mass="13803">MNYPYLEMQIKFLLRKQKQHDIIKNSSYTCINNFYQKYMADNDSQSLIATMSKNYQKFMAQSNSTFHSQLTNDFSCQNIDSAIIQFMISVSEDVSVDYEVNLLESELTDFQYIEDLD</sequence>
<reference evidence="3 5" key="2">
    <citation type="submission" date="2024-07" db="EMBL/GenBank/DDBJ databases">
        <authorList>
            <person name="Akdeniz Z."/>
        </authorList>
    </citation>
    <scope>NUCLEOTIDE SEQUENCE [LARGE SCALE GENOMIC DNA]</scope>
</reference>
<dbReference type="EMBL" id="CAXDID020000802">
    <property type="protein sequence ID" value="CAL6114530.1"/>
    <property type="molecule type" value="Genomic_DNA"/>
</dbReference>